<reference evidence="8 9" key="1">
    <citation type="submission" date="2016-09" db="EMBL/GenBank/DDBJ databases">
        <title>Complete genome sequence of Actinomyces hongkongensis HKU8.</title>
        <authorList>
            <person name="Gao Y.-X."/>
            <person name="Zhou Y.-Y."/>
            <person name="Xie Y."/>
            <person name="Wang M."/>
            <person name="Wang S.-J."/>
            <person name="Shen S.-G."/>
        </authorList>
    </citation>
    <scope>NUCLEOTIDE SEQUENCE [LARGE SCALE GENOMIC DNA]</scope>
    <source>
        <strain evidence="8 9">HKU8</strain>
    </source>
</reference>
<protein>
    <submittedName>
        <fullName evidence="8">Anchored repeat-type ABC transporter permease subunit</fullName>
    </submittedName>
</protein>
<evidence type="ECO:0000313" key="8">
    <source>
        <dbReference type="EMBL" id="AOS47545.1"/>
    </source>
</evidence>
<feature type="transmembrane region" description="Helical" evidence="7">
    <location>
        <begin position="33"/>
        <end position="53"/>
    </location>
</feature>
<dbReference type="InterPro" id="IPR022392">
    <property type="entry name" value="Anch_rpt-typ_ABC_trnsprt_perm"/>
</dbReference>
<dbReference type="AlphaFoldDB" id="A0A1D8B336"/>
<dbReference type="Pfam" id="PF00950">
    <property type="entry name" value="ABC-3"/>
    <property type="match status" value="1"/>
</dbReference>
<evidence type="ECO:0000313" key="9">
    <source>
        <dbReference type="Proteomes" id="UP000095214"/>
    </source>
</evidence>
<comment type="similarity">
    <text evidence="2 6">Belongs to the ABC-3 integral membrane protein family.</text>
</comment>
<evidence type="ECO:0000256" key="7">
    <source>
        <dbReference type="SAM" id="Phobius"/>
    </source>
</evidence>
<proteinExistence type="inferred from homology"/>
<evidence type="ECO:0000256" key="4">
    <source>
        <dbReference type="ARBA" id="ARBA00022989"/>
    </source>
</evidence>
<sequence length="308" mass="31696">MNGVVIVRAAEFLSPVDFLRDLTNPVLAFLPRALLMAVLAAVVCGAVGVHVVLRGMAFIGDAVAHSVFPGLAIAFLTSGSLVLGGAIAGVATAVLVALLSHSRRLKEDSIIGVLFVGAFALGVVIIARAPGYAGSLQDFLFGSITGVPASDVPVAIGGGAVVLTLLCVFHRWIVAVTLDRETARVAGVRILATDLVLYTAVALAVVISVQTIGNVLVLALLVAPASIARLLTDRLFTMMWLSPALGALAGIVGLYLSWSIDVPTGATIVLVLIGFFALAWVFAPRHGALARARAARRGVPRGVSAARS</sequence>
<dbReference type="InterPro" id="IPR037294">
    <property type="entry name" value="ABC_BtuC-like"/>
</dbReference>
<feature type="transmembrane region" description="Helical" evidence="7">
    <location>
        <begin position="264"/>
        <end position="283"/>
    </location>
</feature>
<keyword evidence="4 7" id="KW-1133">Transmembrane helix</keyword>
<dbReference type="Gene3D" id="1.10.3470.10">
    <property type="entry name" value="ABC transporter involved in vitamin B12 uptake, BtuC"/>
    <property type="match status" value="1"/>
</dbReference>
<evidence type="ECO:0000256" key="3">
    <source>
        <dbReference type="ARBA" id="ARBA00022692"/>
    </source>
</evidence>
<evidence type="ECO:0000256" key="2">
    <source>
        <dbReference type="ARBA" id="ARBA00008034"/>
    </source>
</evidence>
<gene>
    <name evidence="8" type="ORF">BH719_06550</name>
</gene>
<comment type="subcellular location">
    <subcellularLocation>
        <location evidence="6">Cell membrane</location>
        <topology evidence="6">Multi-pass membrane protein</topology>
    </subcellularLocation>
    <subcellularLocation>
        <location evidence="1">Membrane</location>
        <topology evidence="1">Multi-pass membrane protein</topology>
    </subcellularLocation>
</comment>
<feature type="transmembrane region" description="Helical" evidence="7">
    <location>
        <begin position="73"/>
        <end position="98"/>
    </location>
</feature>
<feature type="transmembrane region" description="Helical" evidence="7">
    <location>
        <begin position="186"/>
        <end position="206"/>
    </location>
</feature>
<dbReference type="Proteomes" id="UP000095214">
    <property type="component" value="Chromosome"/>
</dbReference>
<keyword evidence="5 7" id="KW-0472">Membrane</keyword>
<keyword evidence="9" id="KW-1185">Reference proteome</keyword>
<evidence type="ECO:0000256" key="6">
    <source>
        <dbReference type="RuleBase" id="RU003943"/>
    </source>
</evidence>
<dbReference type="GO" id="GO:0043190">
    <property type="term" value="C:ATP-binding cassette (ABC) transporter complex"/>
    <property type="evidence" value="ECO:0007669"/>
    <property type="project" value="InterPro"/>
</dbReference>
<keyword evidence="3 6" id="KW-0812">Transmembrane</keyword>
<dbReference type="STRING" id="178339.BH719_06550"/>
<dbReference type="NCBIfam" id="TIGR03770">
    <property type="entry name" value="anch_rpt_perm"/>
    <property type="match status" value="1"/>
</dbReference>
<feature type="transmembrane region" description="Helical" evidence="7">
    <location>
        <begin position="238"/>
        <end position="258"/>
    </location>
</feature>
<keyword evidence="6" id="KW-0813">Transport</keyword>
<accession>A0A1D8B336</accession>
<dbReference type="CDD" id="cd06550">
    <property type="entry name" value="TM_ABC_iron-siderophores_like"/>
    <property type="match status" value="1"/>
</dbReference>
<dbReference type="PANTHER" id="PTHR30477:SF13">
    <property type="entry name" value="IRON TRANSPORT SYSTEM MEMBRANE PROTEIN HI_0360-RELATED"/>
    <property type="match status" value="1"/>
</dbReference>
<feature type="transmembrane region" description="Helical" evidence="7">
    <location>
        <begin position="212"/>
        <end position="231"/>
    </location>
</feature>
<dbReference type="SUPFAM" id="SSF81345">
    <property type="entry name" value="ABC transporter involved in vitamin B12 uptake, BtuC"/>
    <property type="match status" value="1"/>
</dbReference>
<organism evidence="8 9">
    <name type="scientific">Pauljensenia hongkongensis</name>
    <dbReference type="NCBI Taxonomy" id="178339"/>
    <lineage>
        <taxon>Bacteria</taxon>
        <taxon>Bacillati</taxon>
        <taxon>Actinomycetota</taxon>
        <taxon>Actinomycetes</taxon>
        <taxon>Actinomycetales</taxon>
        <taxon>Actinomycetaceae</taxon>
        <taxon>Pauljensenia</taxon>
    </lineage>
</organism>
<dbReference type="KEGG" id="phon:BH719_06550"/>
<evidence type="ECO:0000256" key="5">
    <source>
        <dbReference type="ARBA" id="ARBA00023136"/>
    </source>
</evidence>
<dbReference type="RefSeq" id="WP_009744030.1">
    <property type="nucleotide sequence ID" value="NZ_CP017298.1"/>
</dbReference>
<dbReference type="GO" id="GO:0010043">
    <property type="term" value="P:response to zinc ion"/>
    <property type="evidence" value="ECO:0007669"/>
    <property type="project" value="TreeGrafter"/>
</dbReference>
<dbReference type="PANTHER" id="PTHR30477">
    <property type="entry name" value="ABC-TRANSPORTER METAL-BINDING PROTEIN"/>
    <property type="match status" value="1"/>
</dbReference>
<feature type="transmembrane region" description="Helical" evidence="7">
    <location>
        <begin position="110"/>
        <end position="132"/>
    </location>
</feature>
<feature type="transmembrane region" description="Helical" evidence="7">
    <location>
        <begin position="152"/>
        <end position="174"/>
    </location>
</feature>
<name>A0A1D8B336_9ACTO</name>
<dbReference type="InterPro" id="IPR001626">
    <property type="entry name" value="ABC_TroCD"/>
</dbReference>
<evidence type="ECO:0000256" key="1">
    <source>
        <dbReference type="ARBA" id="ARBA00004141"/>
    </source>
</evidence>
<dbReference type="GO" id="GO:0055085">
    <property type="term" value="P:transmembrane transport"/>
    <property type="evidence" value="ECO:0007669"/>
    <property type="project" value="InterPro"/>
</dbReference>
<dbReference type="EMBL" id="CP017298">
    <property type="protein sequence ID" value="AOS47545.1"/>
    <property type="molecule type" value="Genomic_DNA"/>
</dbReference>